<sequence>MRSIADNAKEGIDVAESHEERLSRYLLYVQRLGVFLKKIPDIGDAISPLEDIKDEIDLLVHHHKSDLLRPVAAPRTSPANADQRLRMIAVLCYKLHRQVGLDEKQARAKVADLVRARGYRGAKGDFGPGELKNWVSKAESGEYPGVIATVDRMITILPSLRTASTGEEARGLSVEMLGRIRLPPLSRAQAEKQRPIV</sequence>
<dbReference type="AlphaFoldDB" id="A0A502G671"/>
<reference evidence="1 2" key="1">
    <citation type="journal article" date="2019" name="Environ. Microbiol.">
        <title>Species interactions and distinct microbial communities in high Arctic permafrost affected cryosols are associated with the CH4 and CO2 gas fluxes.</title>
        <authorList>
            <person name="Altshuler I."/>
            <person name="Hamel J."/>
            <person name="Turney S."/>
            <person name="Magnuson E."/>
            <person name="Levesque R."/>
            <person name="Greer C."/>
            <person name="Whyte L.G."/>
        </authorList>
    </citation>
    <scope>NUCLEOTIDE SEQUENCE [LARGE SCALE GENOMIC DNA]</scope>
    <source>
        <strain evidence="1 2">E6.1</strain>
    </source>
</reference>
<organism evidence="1 2">
    <name type="scientific">Sphingomonas glacialis</name>
    <dbReference type="NCBI Taxonomy" id="658225"/>
    <lineage>
        <taxon>Bacteria</taxon>
        <taxon>Pseudomonadati</taxon>
        <taxon>Pseudomonadota</taxon>
        <taxon>Alphaproteobacteria</taxon>
        <taxon>Sphingomonadales</taxon>
        <taxon>Sphingomonadaceae</taxon>
        <taxon>Sphingomonas</taxon>
    </lineage>
</organism>
<gene>
    <name evidence="1" type="ORF">EAH76_02105</name>
</gene>
<evidence type="ECO:0000313" key="1">
    <source>
        <dbReference type="EMBL" id="TPG56373.1"/>
    </source>
</evidence>
<name>A0A502G671_9SPHN</name>
<dbReference type="Proteomes" id="UP000319931">
    <property type="component" value="Unassembled WGS sequence"/>
</dbReference>
<accession>A0A502G671</accession>
<comment type="caution">
    <text evidence="1">The sequence shown here is derived from an EMBL/GenBank/DDBJ whole genome shotgun (WGS) entry which is preliminary data.</text>
</comment>
<evidence type="ECO:0000313" key="2">
    <source>
        <dbReference type="Proteomes" id="UP000319931"/>
    </source>
</evidence>
<keyword evidence="2" id="KW-1185">Reference proteome</keyword>
<dbReference type="RefSeq" id="WP_140847400.1">
    <property type="nucleotide sequence ID" value="NZ_RCZC01000001.1"/>
</dbReference>
<dbReference type="EMBL" id="RCZC01000001">
    <property type="protein sequence ID" value="TPG56373.1"/>
    <property type="molecule type" value="Genomic_DNA"/>
</dbReference>
<proteinExistence type="predicted"/>
<protein>
    <submittedName>
        <fullName evidence="1">Uncharacterized protein</fullName>
    </submittedName>
</protein>